<dbReference type="Gene3D" id="3.10.180.10">
    <property type="entry name" value="2,3-Dihydroxybiphenyl 1,2-Dioxygenase, domain 1"/>
    <property type="match status" value="2"/>
</dbReference>
<dbReference type="InterPro" id="IPR004360">
    <property type="entry name" value="Glyas_Fos-R_dOase_dom"/>
</dbReference>
<dbReference type="PROSITE" id="PS51819">
    <property type="entry name" value="VOC"/>
    <property type="match status" value="2"/>
</dbReference>
<dbReference type="Pfam" id="PF00903">
    <property type="entry name" value="Glyoxalase"/>
    <property type="match status" value="1"/>
</dbReference>
<organism evidence="2 3">
    <name type="scientific">Pseudothauera rhizosphaerae</name>
    <dbReference type="NCBI Taxonomy" id="2565932"/>
    <lineage>
        <taxon>Bacteria</taxon>
        <taxon>Pseudomonadati</taxon>
        <taxon>Pseudomonadota</taxon>
        <taxon>Betaproteobacteria</taxon>
        <taxon>Rhodocyclales</taxon>
        <taxon>Zoogloeaceae</taxon>
        <taxon>Pseudothauera</taxon>
    </lineage>
</organism>
<feature type="domain" description="VOC" evidence="1">
    <location>
        <begin position="8"/>
        <end position="123"/>
    </location>
</feature>
<keyword evidence="3" id="KW-1185">Reference proteome</keyword>
<dbReference type="CDD" id="cd07252">
    <property type="entry name" value="BphC1-RGP6_N_like"/>
    <property type="match status" value="1"/>
</dbReference>
<evidence type="ECO:0000313" key="2">
    <source>
        <dbReference type="EMBL" id="THF62153.1"/>
    </source>
</evidence>
<evidence type="ECO:0000259" key="1">
    <source>
        <dbReference type="PROSITE" id="PS51819"/>
    </source>
</evidence>
<accession>A0A4S4ARZ0</accession>
<dbReference type="Proteomes" id="UP000307956">
    <property type="component" value="Unassembled WGS sequence"/>
</dbReference>
<reference evidence="2 3" key="1">
    <citation type="submission" date="2019-04" db="EMBL/GenBank/DDBJ databases">
        <title>Azoarcus rhizosphaerae sp. nov. isolated from rhizosphere of Ficus religiosa.</title>
        <authorList>
            <person name="Lin S.-Y."/>
            <person name="Hameed A."/>
            <person name="Hsu Y.-H."/>
            <person name="Young C.-C."/>
        </authorList>
    </citation>
    <scope>NUCLEOTIDE SEQUENCE [LARGE SCALE GENOMIC DNA]</scope>
    <source>
        <strain evidence="2 3">CC-YHH848</strain>
    </source>
</reference>
<dbReference type="InterPro" id="IPR029068">
    <property type="entry name" value="Glyas_Bleomycin-R_OHBP_Dase"/>
</dbReference>
<sequence length="296" mass="33097">MTQVQVKRLAYIQIETEDVGAWVVFARDVLACEVVQGSNDREAWLRVDDRPWRIHLTTGPRNDIVVLGLEADCLEDVEAMHARLAEAGHAVRGGTAEECRARGVQALRHFVDPAGLAVELSFGSLVRPQQPFHAPVAHGGFVTDTQGLGHVMLVVENVAEVQRFYCGLLGFTISDYVSTRDYGGRQGDFVFMRCNERHHSLAIGFLPIGRRLGHLMLQVREFDDVGHALDRVHRHGALQTRALGRHINDRMFSFYVRSPSGAQIEYGWGGLEVEEASHVVRTYDVTSAWGHQHLTK</sequence>
<dbReference type="SUPFAM" id="SSF54593">
    <property type="entry name" value="Glyoxalase/Bleomycin resistance protein/Dihydroxybiphenyl dioxygenase"/>
    <property type="match status" value="2"/>
</dbReference>
<name>A0A4S4ARZ0_9RHOO</name>
<feature type="domain" description="VOC" evidence="1">
    <location>
        <begin position="147"/>
        <end position="269"/>
    </location>
</feature>
<dbReference type="RefSeq" id="WP_136384516.1">
    <property type="nucleotide sequence ID" value="NZ_SSOD01000005.1"/>
</dbReference>
<dbReference type="AlphaFoldDB" id="A0A4S4ARZ0"/>
<protein>
    <submittedName>
        <fullName evidence="2">Glyoxalase</fullName>
    </submittedName>
</protein>
<comment type="caution">
    <text evidence="2">The sequence shown here is derived from an EMBL/GenBank/DDBJ whole genome shotgun (WGS) entry which is preliminary data.</text>
</comment>
<dbReference type="EMBL" id="SSOD01000005">
    <property type="protein sequence ID" value="THF62153.1"/>
    <property type="molecule type" value="Genomic_DNA"/>
</dbReference>
<dbReference type="PANTHER" id="PTHR21366:SF14">
    <property type="entry name" value="GLYOXALASE DOMAIN-CONTAINING PROTEIN 5"/>
    <property type="match status" value="1"/>
</dbReference>
<proteinExistence type="predicted"/>
<dbReference type="InterPro" id="IPR037523">
    <property type="entry name" value="VOC_core"/>
</dbReference>
<dbReference type="Pfam" id="PF22632">
    <property type="entry name" value="BphC_D1"/>
    <property type="match status" value="1"/>
</dbReference>
<dbReference type="CDD" id="cd07237">
    <property type="entry name" value="BphC1-RGP6_C_like"/>
    <property type="match status" value="1"/>
</dbReference>
<dbReference type="OrthoDB" id="9803142at2"/>
<dbReference type="PANTHER" id="PTHR21366">
    <property type="entry name" value="GLYOXALASE FAMILY PROTEIN"/>
    <property type="match status" value="1"/>
</dbReference>
<evidence type="ECO:0000313" key="3">
    <source>
        <dbReference type="Proteomes" id="UP000307956"/>
    </source>
</evidence>
<gene>
    <name evidence="2" type="ORF">E6O51_08340</name>
</gene>
<dbReference type="InterPro" id="IPR050383">
    <property type="entry name" value="GlyoxalaseI/FosfomycinResist"/>
</dbReference>